<sequence length="490" mass="55852">MRLNVCSQSEERDRALLRAKMRKKRPTIVFKNVITTKTKKMIFFFILCLSVFFWVRFGRRENNSVAFFHPYCDAGGGGERVLWEAISAISEKYPTRQIFIYTGDEASSKEILSRAESRFNIKIENVTFIHLKYRWMVEASTWPSFTLAGQSAGSIFLAFEALLKLNPEIVIDSMGYSFTYPLFWLFGCKVGCYIHYPTISTDMLQKVSKREADFNNSETIANNSVLSSGKLLYYQHFSKIYAFCGNRSSVVMTNSSWTQNHLDQIWARKSAKIFPPCDVSAFTKLDSFPEIEQKRIPFQIMSLAQFRPEKNHKLQVEAFKQLYENPNLSSDRSKLSLIMAGGVRNPGDEARVEELQSLISAYGLEKAITIEKNISFERIVELFETSSCGIHTMKDEHFGITCVDFQASGTIAVGHDSAGPKEDIFVDYKGGPTGFLATDAKSFADSMEKILLLPSEKKIKIQENARNSCKRFSSEQFKTDFLYATAKLFK</sequence>
<dbReference type="InterPro" id="IPR001296">
    <property type="entry name" value="Glyco_trans_1"/>
</dbReference>
<keyword evidence="9 14" id="KW-0256">Endoplasmic reticulum</keyword>
<gene>
    <name evidence="17" type="primary">BAC001.16</name>
</gene>
<evidence type="ECO:0000256" key="9">
    <source>
        <dbReference type="ARBA" id="ARBA00022824"/>
    </source>
</evidence>
<evidence type="ECO:0000256" key="13">
    <source>
        <dbReference type="ARBA" id="ARBA00045128"/>
    </source>
</evidence>
<comment type="subcellular location">
    <subcellularLocation>
        <location evidence="1">Endoplasmic reticulum membrane</location>
        <topology evidence="1">Single-pass membrane protein</topology>
    </subcellularLocation>
</comment>
<dbReference type="Pfam" id="PF15924">
    <property type="entry name" value="ALG11_N"/>
    <property type="match status" value="1"/>
</dbReference>
<keyword evidence="8" id="KW-0812">Transmembrane</keyword>
<dbReference type="UniPathway" id="UPA00378"/>
<reference evidence="17" key="1">
    <citation type="journal article" date="2001" name="Science">
        <title>Miniature genome in the marine chordate Oikopleura dioica.</title>
        <authorList>
            <person name="Seo H.C."/>
            <person name="Kube M."/>
            <person name="Edvardsen R.B."/>
            <person name="Jensen M.F."/>
            <person name="Beck A."/>
            <person name="Spriet E."/>
            <person name="Gorsky G."/>
            <person name="Thompson E.M."/>
            <person name="Lehrach R."/>
            <person name="Reinhardt H."/>
            <person name="Chourrout D."/>
        </authorList>
    </citation>
    <scope>NUCLEOTIDE SEQUENCE</scope>
</reference>
<evidence type="ECO:0000256" key="8">
    <source>
        <dbReference type="ARBA" id="ARBA00022692"/>
    </source>
</evidence>
<keyword evidence="6 14" id="KW-0328">Glycosyltransferase</keyword>
<dbReference type="EMBL" id="AF374376">
    <property type="protein sequence ID" value="AAL56464.1"/>
    <property type="molecule type" value="Genomic_DNA"/>
</dbReference>
<dbReference type="CDD" id="cd03806">
    <property type="entry name" value="GT4_ALG11-like"/>
    <property type="match status" value="1"/>
</dbReference>
<comment type="catalytic activity">
    <reaction evidence="12 14">
        <text>an alpha-D-Man-(1-&gt;3)-[alpha-D-Man-(1-&gt;6)]-beta-D-Man-(1-&gt;4)-beta-D-GlcNAc-(1-&gt;4)-alpha-D-GlcNAc-diphospho-di-trans,poly-cis-dolichol + 2 GDP-alpha-D-mannose = an alpha-D-Man-(1-&gt;2)-alpha-D-Man-(1-&gt;2)-alpha-D-Man-(1-&gt;3)-[alpha-D-Man-(1-&gt;6)]-beta-D-Man-(1-&gt;4)-beta-D-GlcNAc-(1-&gt;4)-alpha-D-GlcNAc-diphospho-di-trans,poly-cis-dolichol + 2 GDP + 2 H(+)</text>
        <dbReference type="Rhea" id="RHEA:29523"/>
        <dbReference type="Rhea" id="RHEA-COMP:19515"/>
        <dbReference type="Rhea" id="RHEA-COMP:19516"/>
        <dbReference type="ChEBI" id="CHEBI:15378"/>
        <dbReference type="ChEBI" id="CHEBI:57527"/>
        <dbReference type="ChEBI" id="CHEBI:58189"/>
        <dbReference type="ChEBI" id="CHEBI:132511"/>
        <dbReference type="ChEBI" id="CHEBI:132515"/>
        <dbReference type="EC" id="2.4.1.131"/>
    </reaction>
    <physiologicalReaction direction="left-to-right" evidence="12 14">
        <dbReference type="Rhea" id="RHEA:29524"/>
    </physiologicalReaction>
</comment>
<dbReference type="PANTHER" id="PTHR45919">
    <property type="entry name" value="GDP-MAN:MAN(3)GLCNAC(2)-PP-DOL ALPHA-1,2-MANNOSYLTRANSFERASE"/>
    <property type="match status" value="1"/>
</dbReference>
<keyword evidence="7 14" id="KW-0808">Transferase</keyword>
<evidence type="ECO:0000256" key="2">
    <source>
        <dbReference type="ARBA" id="ARBA00004922"/>
    </source>
</evidence>
<evidence type="ECO:0000256" key="14">
    <source>
        <dbReference type="RuleBase" id="RU367051"/>
    </source>
</evidence>
<evidence type="ECO:0000256" key="5">
    <source>
        <dbReference type="ARBA" id="ARBA00022018"/>
    </source>
</evidence>
<evidence type="ECO:0000256" key="6">
    <source>
        <dbReference type="ARBA" id="ARBA00022676"/>
    </source>
</evidence>
<proteinExistence type="inferred from homology"/>
<dbReference type="SUPFAM" id="SSF53756">
    <property type="entry name" value="UDP-Glycosyltransferase/glycogen phosphorylase"/>
    <property type="match status" value="1"/>
</dbReference>
<dbReference type="GO" id="GO:0006487">
    <property type="term" value="P:protein N-linked glycosylation"/>
    <property type="evidence" value="ECO:0007669"/>
    <property type="project" value="TreeGrafter"/>
</dbReference>
<evidence type="ECO:0000256" key="11">
    <source>
        <dbReference type="ARBA" id="ARBA00023136"/>
    </source>
</evidence>
<dbReference type="GO" id="GO:0005789">
    <property type="term" value="C:endoplasmic reticulum membrane"/>
    <property type="evidence" value="ECO:0007669"/>
    <property type="project" value="UniProtKB-SubCell"/>
</dbReference>
<dbReference type="PANTHER" id="PTHR45919:SF1">
    <property type="entry name" value="GDP-MAN:MAN(3)GLCNAC(2)-PP-DOL ALPHA-1,2-MANNOSYLTRANSFERASE"/>
    <property type="match status" value="1"/>
</dbReference>
<evidence type="ECO:0000256" key="7">
    <source>
        <dbReference type="ARBA" id="ARBA00022679"/>
    </source>
</evidence>
<evidence type="ECO:0000256" key="1">
    <source>
        <dbReference type="ARBA" id="ARBA00004389"/>
    </source>
</evidence>
<evidence type="ECO:0000256" key="4">
    <source>
        <dbReference type="ARBA" id="ARBA00012645"/>
    </source>
</evidence>
<evidence type="ECO:0000256" key="12">
    <source>
        <dbReference type="ARBA" id="ARBA00045065"/>
    </source>
</evidence>
<feature type="domain" description="Glycosyl transferase family 1" evidence="15">
    <location>
        <begin position="297"/>
        <end position="467"/>
    </location>
</feature>
<evidence type="ECO:0000256" key="3">
    <source>
        <dbReference type="ARBA" id="ARBA00009481"/>
    </source>
</evidence>
<evidence type="ECO:0000259" key="15">
    <source>
        <dbReference type="Pfam" id="PF00534"/>
    </source>
</evidence>
<evidence type="ECO:0000259" key="16">
    <source>
        <dbReference type="Pfam" id="PF15924"/>
    </source>
</evidence>
<keyword evidence="10" id="KW-1133">Transmembrane helix</keyword>
<organism evidence="17">
    <name type="scientific">Oikopleura dioica</name>
    <name type="common">Tunicate</name>
    <dbReference type="NCBI Taxonomy" id="34765"/>
    <lineage>
        <taxon>Eukaryota</taxon>
        <taxon>Metazoa</taxon>
        <taxon>Chordata</taxon>
        <taxon>Tunicata</taxon>
        <taxon>Appendicularia</taxon>
        <taxon>Copelata</taxon>
        <taxon>Oikopleuridae</taxon>
        <taxon>Oikopleura</taxon>
    </lineage>
</organism>
<dbReference type="GO" id="GO:0004377">
    <property type="term" value="F:GDP-Man:Man(3)GlcNAc(2)-PP-Dol alpha-1,2-mannosyltransferase activity"/>
    <property type="evidence" value="ECO:0007669"/>
    <property type="project" value="UniProtKB-UniRule"/>
</dbReference>
<comment type="function">
    <text evidence="13">GDP-Man:Man(3)GlcNAc(2)-PP-Dol alpha-1,2-mannosyltransferase that operates in the biosynthetic pathway of dolichol-linked oligosaccharides, the glycan precursors employed in protein asparagine (N)-glycosylation. The assembly of dolichol-linked oligosaccharides begins on the cytosolic side of the endoplasmic reticulum membrane and finishes in its lumen. The sequential addition of sugars to dolichol pyrophosphate produces dolichol-linked oligosaccharides containing fourteen sugars, including two GlcNAcs, nine mannoses and three glucoses. Once assembled, the oligosaccharide is transferred from the lipid to nascent proteins by oligosaccharyltransferases. Catalyzes, on the cytoplasmic face of the endoplasmic reticulum, the addition of the fourth and fifth mannose residues to the dolichol-linked oligosaccharide chain, to produce Man(5)GlcNAc(2)-PP-dolichol core oligosaccharide. Man(5)GlcNAc(2)-PP-dolichol is a substrate for ALG3, the following enzyme in the biosynthetic pathway.</text>
</comment>
<accession>Q8WPL9</accession>
<evidence type="ECO:0000256" key="10">
    <source>
        <dbReference type="ARBA" id="ARBA00022989"/>
    </source>
</evidence>
<dbReference type="Pfam" id="PF00534">
    <property type="entry name" value="Glycos_transf_1"/>
    <property type="match status" value="1"/>
</dbReference>
<dbReference type="InterPro" id="IPR031814">
    <property type="entry name" value="ALG11_N"/>
</dbReference>
<protein>
    <recommendedName>
        <fullName evidence="5 14">GDP-Man:Man(3)GlcNAc(2)-PP-Dol alpha-1,2-mannosyltransferase</fullName>
        <ecNumber evidence="4 14">2.4.1.131</ecNumber>
    </recommendedName>
</protein>
<feature type="domain" description="ALG11 mannosyltransferase N-terminal" evidence="16">
    <location>
        <begin position="63"/>
        <end position="266"/>
    </location>
</feature>
<dbReference type="AlphaFoldDB" id="Q8WPL9"/>
<keyword evidence="11" id="KW-0472">Membrane</keyword>
<dbReference type="CAZy" id="GT4">
    <property type="family name" value="Glycosyltransferase Family 4"/>
</dbReference>
<evidence type="ECO:0000313" key="17">
    <source>
        <dbReference type="EMBL" id="AAL56464.1"/>
    </source>
</evidence>
<name>Q8WPL9_OIKDI</name>
<comment type="similarity">
    <text evidence="3 14">Belongs to the glycosyltransferase group 1 family. Glycosyltransferase 4 subfamily.</text>
</comment>
<comment type="pathway">
    <text evidence="2 14">Protein modification; protein glycosylation.</text>
</comment>
<dbReference type="Gene3D" id="3.40.50.2000">
    <property type="entry name" value="Glycogen Phosphorylase B"/>
    <property type="match status" value="1"/>
</dbReference>
<dbReference type="InterPro" id="IPR038013">
    <property type="entry name" value="ALG11"/>
</dbReference>
<dbReference type="EC" id="2.4.1.131" evidence="4 14"/>